<dbReference type="Pfam" id="PF02875">
    <property type="entry name" value="Mur_ligase_C"/>
    <property type="match status" value="1"/>
</dbReference>
<evidence type="ECO:0000313" key="13">
    <source>
        <dbReference type="Proteomes" id="UP001499951"/>
    </source>
</evidence>
<keyword evidence="4 7" id="KW-0573">Peptidoglycan synthesis</keyword>
<keyword evidence="7" id="KW-0547">Nucleotide-binding</keyword>
<keyword evidence="2 7" id="KW-0132">Cell division</keyword>
<dbReference type="InterPro" id="IPR000713">
    <property type="entry name" value="Mur_ligase_N"/>
</dbReference>
<accession>A0ABN1EGQ7</accession>
<dbReference type="InterPro" id="IPR005761">
    <property type="entry name" value="UDP-N-AcMur-Glu-dNH2Pim_ligase"/>
</dbReference>
<dbReference type="PANTHER" id="PTHR23135">
    <property type="entry name" value="MUR LIGASE FAMILY MEMBER"/>
    <property type="match status" value="1"/>
</dbReference>
<reference evidence="12 13" key="1">
    <citation type="journal article" date="2019" name="Int. J. Syst. Evol. Microbiol.">
        <title>The Global Catalogue of Microorganisms (GCM) 10K type strain sequencing project: providing services to taxonomists for standard genome sequencing and annotation.</title>
        <authorList>
            <consortium name="The Broad Institute Genomics Platform"/>
            <consortium name="The Broad Institute Genome Sequencing Center for Infectious Disease"/>
            <person name="Wu L."/>
            <person name="Ma J."/>
        </authorList>
    </citation>
    <scope>NUCLEOTIDE SEQUENCE [LARGE SCALE GENOMIC DNA]</scope>
    <source>
        <strain evidence="12 13">JCM 15089</strain>
    </source>
</reference>
<dbReference type="NCBIfam" id="TIGR01085">
    <property type="entry name" value="murE"/>
    <property type="match status" value="1"/>
</dbReference>
<dbReference type="InterPro" id="IPR035911">
    <property type="entry name" value="MurE/MurF_N"/>
</dbReference>
<dbReference type="InterPro" id="IPR036565">
    <property type="entry name" value="Mur-like_cat_sf"/>
</dbReference>
<keyword evidence="3 7" id="KW-0133">Cell shape</keyword>
<feature type="domain" description="Mur ligase central" evidence="11">
    <location>
        <begin position="105"/>
        <end position="308"/>
    </location>
</feature>
<dbReference type="InterPro" id="IPR013221">
    <property type="entry name" value="Mur_ligase_cen"/>
</dbReference>
<feature type="binding site" evidence="7">
    <location>
        <begin position="107"/>
        <end position="113"/>
    </location>
    <ligand>
        <name>ATP</name>
        <dbReference type="ChEBI" id="CHEBI:30616"/>
    </ligand>
</feature>
<dbReference type="Gene3D" id="3.40.1190.10">
    <property type="entry name" value="Mur-like, catalytic domain"/>
    <property type="match status" value="1"/>
</dbReference>
<dbReference type="GO" id="GO:0016874">
    <property type="term" value="F:ligase activity"/>
    <property type="evidence" value="ECO:0007669"/>
    <property type="project" value="UniProtKB-KW"/>
</dbReference>
<dbReference type="InterPro" id="IPR036615">
    <property type="entry name" value="Mur_ligase_C_dom_sf"/>
</dbReference>
<dbReference type="SUPFAM" id="SSF53623">
    <property type="entry name" value="MurD-like peptide ligases, catalytic domain"/>
    <property type="match status" value="1"/>
</dbReference>
<feature type="binding site" evidence="7">
    <location>
        <position position="148"/>
    </location>
    <ligand>
        <name>UDP-N-acetyl-alpha-D-muramoyl-L-alanyl-D-glutamate</name>
        <dbReference type="ChEBI" id="CHEBI:83900"/>
    </ligand>
</feature>
<sequence>MVAGKKVLAAMDLARAKTFAGLASDSREVKAGFMFAAIPGTKGDGASFVGDAVARGAVAVLGRPEIAGAVNAAGVDFIPAENPRAALAAFAAAFYGAQPATIAAVTGTNGKTSITVFLREIWTALGKRAASMGTIGVVTPERTIKLNNTTPGPIEVQKILAEAKADGIDHLALEASSHGLDQYRLDGADIAAVGFTNLTPDHRDYHPTIEHYLNAKLRLFRDLARDGAAAVVNADVEHSEAFIAAAAERGLKLITVGVHGGGLKLAGRKPTLDGQTLDIVYAGKNYAVALPLAGGFQASNALVAAGLALGLGEPADGVFAALEHLKGAPGRLEKVAVAASGAPVFVDYAHTPDALENVLAALRPHAARKLVAVFGCGGDRDKAKRPQMGAIAMRLADHVIVTDDNPRTEDAAQIRQEILAGCPDATEIGDRADAIRTAIAELGAGDILVIAGKGHESGQIVGATVHPFSDRDEAVKAAVKLGGREWNR</sequence>
<evidence type="ECO:0000256" key="8">
    <source>
        <dbReference type="RuleBase" id="RU004135"/>
    </source>
</evidence>
<dbReference type="Proteomes" id="UP001499951">
    <property type="component" value="Unassembled WGS sequence"/>
</dbReference>
<dbReference type="EMBL" id="BAAADD010000003">
    <property type="protein sequence ID" value="GAA0566229.1"/>
    <property type="molecule type" value="Genomic_DNA"/>
</dbReference>
<dbReference type="SUPFAM" id="SSF63418">
    <property type="entry name" value="MurE/MurF N-terminal domain"/>
    <property type="match status" value="1"/>
</dbReference>
<evidence type="ECO:0000256" key="7">
    <source>
        <dbReference type="HAMAP-Rule" id="MF_00208"/>
    </source>
</evidence>
<dbReference type="Pfam" id="PF01225">
    <property type="entry name" value="Mur_ligase"/>
    <property type="match status" value="1"/>
</dbReference>
<name>A0ABN1EGQ7_9PROT</name>
<keyword evidence="7 12" id="KW-0436">Ligase</keyword>
<evidence type="ECO:0000256" key="1">
    <source>
        <dbReference type="ARBA" id="ARBA00005898"/>
    </source>
</evidence>
<evidence type="ECO:0000259" key="11">
    <source>
        <dbReference type="Pfam" id="PF08245"/>
    </source>
</evidence>
<feature type="binding site" evidence="7">
    <location>
        <position position="182"/>
    </location>
    <ligand>
        <name>UDP-N-acetyl-alpha-D-muramoyl-L-alanyl-D-glutamate</name>
        <dbReference type="ChEBI" id="CHEBI:83900"/>
    </ligand>
</feature>
<feature type="domain" description="Mur ligase C-terminal" evidence="10">
    <location>
        <begin position="330"/>
        <end position="454"/>
    </location>
</feature>
<feature type="binding site" evidence="7">
    <location>
        <position position="380"/>
    </location>
    <ligand>
        <name>meso-2,6-diaminopimelate</name>
        <dbReference type="ChEBI" id="CHEBI:57791"/>
    </ligand>
</feature>
<feature type="short sequence motif" description="Meso-diaminopimelate recognition motif" evidence="7">
    <location>
        <begin position="404"/>
        <end position="407"/>
    </location>
</feature>
<keyword evidence="7" id="KW-0963">Cytoplasm</keyword>
<feature type="domain" description="Mur ligase N-terminal catalytic" evidence="9">
    <location>
        <begin position="20"/>
        <end position="95"/>
    </location>
</feature>
<dbReference type="NCBIfam" id="NF001126">
    <property type="entry name" value="PRK00139.1-4"/>
    <property type="match status" value="1"/>
</dbReference>
<organism evidence="12 13">
    <name type="scientific">Rhizomicrobium electricum</name>
    <dbReference type="NCBI Taxonomy" id="480070"/>
    <lineage>
        <taxon>Bacteria</taxon>
        <taxon>Pseudomonadati</taxon>
        <taxon>Pseudomonadota</taxon>
        <taxon>Alphaproteobacteria</taxon>
        <taxon>Micropepsales</taxon>
        <taxon>Micropepsaceae</taxon>
        <taxon>Rhizomicrobium</taxon>
    </lineage>
</organism>
<comment type="subcellular location">
    <subcellularLocation>
        <location evidence="7 8">Cytoplasm</location>
    </subcellularLocation>
</comment>
<comment type="function">
    <text evidence="7">Catalyzes the addition of meso-diaminopimelic acid to the nucleotide precursor UDP-N-acetylmuramoyl-L-alanyl-D-glutamate (UMAG) in the biosynthesis of bacterial cell-wall peptidoglycan.</text>
</comment>
<feature type="binding site" evidence="7">
    <location>
        <begin position="149"/>
        <end position="150"/>
    </location>
    <ligand>
        <name>UDP-N-acetyl-alpha-D-muramoyl-L-alanyl-D-glutamate</name>
        <dbReference type="ChEBI" id="CHEBI:83900"/>
    </ligand>
</feature>
<comment type="similarity">
    <text evidence="1 7">Belongs to the MurCDEF family. MurE subfamily.</text>
</comment>
<evidence type="ECO:0000313" key="12">
    <source>
        <dbReference type="EMBL" id="GAA0566229.1"/>
    </source>
</evidence>
<comment type="catalytic activity">
    <reaction evidence="7">
        <text>UDP-N-acetyl-alpha-D-muramoyl-L-alanyl-D-glutamate + meso-2,6-diaminopimelate + ATP = UDP-N-acetyl-alpha-D-muramoyl-L-alanyl-gamma-D-glutamyl-meso-2,6-diaminopimelate + ADP + phosphate + H(+)</text>
        <dbReference type="Rhea" id="RHEA:23676"/>
        <dbReference type="ChEBI" id="CHEBI:15378"/>
        <dbReference type="ChEBI" id="CHEBI:30616"/>
        <dbReference type="ChEBI" id="CHEBI:43474"/>
        <dbReference type="ChEBI" id="CHEBI:57791"/>
        <dbReference type="ChEBI" id="CHEBI:83900"/>
        <dbReference type="ChEBI" id="CHEBI:83905"/>
        <dbReference type="ChEBI" id="CHEBI:456216"/>
        <dbReference type="EC" id="6.3.2.13"/>
    </reaction>
</comment>
<evidence type="ECO:0000259" key="9">
    <source>
        <dbReference type="Pfam" id="PF01225"/>
    </source>
</evidence>
<feature type="binding site" evidence="7">
    <location>
        <position position="184"/>
    </location>
    <ligand>
        <name>UDP-N-acetyl-alpha-D-muramoyl-L-alanyl-D-glutamate</name>
        <dbReference type="ChEBI" id="CHEBI:83900"/>
    </ligand>
</feature>
<keyword evidence="7" id="KW-0460">Magnesium</keyword>
<comment type="caution">
    <text evidence="7">Lacks conserved residue(s) required for the propagation of feature annotation.</text>
</comment>
<keyword evidence="5 7" id="KW-0131">Cell cycle</keyword>
<feature type="binding site" evidence="7">
    <location>
        <begin position="404"/>
        <end position="407"/>
    </location>
    <ligand>
        <name>meso-2,6-diaminopimelate</name>
        <dbReference type="ChEBI" id="CHEBI:57791"/>
    </ligand>
</feature>
<proteinExistence type="inferred from homology"/>
<gene>
    <name evidence="7" type="primary">murE</name>
    <name evidence="12" type="ORF">GCM10008942_13320</name>
</gene>
<protein>
    <recommendedName>
        <fullName evidence="7">UDP-N-acetylmuramoyl-L-alanyl-D-glutamate--2,6-diaminopimelate ligase</fullName>
        <ecNumber evidence="7">6.3.2.13</ecNumber>
    </recommendedName>
    <alternativeName>
        <fullName evidence="7">Meso-A2pm-adding enzyme</fullName>
    </alternativeName>
    <alternativeName>
        <fullName evidence="7">Meso-diaminopimelate-adding enzyme</fullName>
    </alternativeName>
    <alternativeName>
        <fullName evidence="7">UDP-MurNAc-L-Ala-D-Glu:meso-diaminopimelate ligase</fullName>
    </alternativeName>
    <alternativeName>
        <fullName evidence="7">UDP-MurNAc-tripeptide synthetase</fullName>
    </alternativeName>
    <alternativeName>
        <fullName evidence="7">UDP-N-acetylmuramyl-tripeptide synthetase</fullName>
    </alternativeName>
</protein>
<dbReference type="Pfam" id="PF08245">
    <property type="entry name" value="Mur_ligase_M"/>
    <property type="match status" value="1"/>
</dbReference>
<evidence type="ECO:0000256" key="4">
    <source>
        <dbReference type="ARBA" id="ARBA00022984"/>
    </source>
</evidence>
<dbReference type="SUPFAM" id="SSF53244">
    <property type="entry name" value="MurD-like peptide ligases, peptide-binding domain"/>
    <property type="match status" value="1"/>
</dbReference>
<comment type="caution">
    <text evidence="12">The sequence shown here is derived from an EMBL/GenBank/DDBJ whole genome shotgun (WGS) entry which is preliminary data.</text>
</comment>
<dbReference type="PANTHER" id="PTHR23135:SF4">
    <property type="entry name" value="UDP-N-ACETYLMURAMOYL-L-ALANYL-D-GLUTAMATE--2,6-DIAMINOPIMELATE LIGASE MURE HOMOLOG, CHLOROPLASTIC"/>
    <property type="match status" value="1"/>
</dbReference>
<dbReference type="Gene3D" id="3.90.190.20">
    <property type="entry name" value="Mur ligase, C-terminal domain"/>
    <property type="match status" value="1"/>
</dbReference>
<evidence type="ECO:0000256" key="5">
    <source>
        <dbReference type="ARBA" id="ARBA00023306"/>
    </source>
</evidence>
<evidence type="ECO:0000256" key="3">
    <source>
        <dbReference type="ARBA" id="ARBA00022960"/>
    </source>
</evidence>
<dbReference type="NCBIfam" id="NF001124">
    <property type="entry name" value="PRK00139.1-2"/>
    <property type="match status" value="1"/>
</dbReference>
<evidence type="ECO:0000256" key="6">
    <source>
        <dbReference type="ARBA" id="ARBA00023316"/>
    </source>
</evidence>
<feature type="binding site" evidence="7">
    <location>
        <position position="452"/>
    </location>
    <ligand>
        <name>meso-2,6-diaminopimelate</name>
        <dbReference type="ChEBI" id="CHEBI:57791"/>
    </ligand>
</feature>
<feature type="binding site" evidence="7">
    <location>
        <position position="26"/>
    </location>
    <ligand>
        <name>UDP-N-acetyl-alpha-D-muramoyl-L-alanyl-D-glutamate</name>
        <dbReference type="ChEBI" id="CHEBI:83900"/>
    </ligand>
</feature>
<dbReference type="EC" id="6.3.2.13" evidence="7"/>
<dbReference type="HAMAP" id="MF_00208">
    <property type="entry name" value="MurE"/>
    <property type="match status" value="1"/>
</dbReference>
<feature type="modified residue" description="N6-carboxylysine" evidence="7">
    <location>
        <position position="216"/>
    </location>
</feature>
<evidence type="ECO:0000259" key="10">
    <source>
        <dbReference type="Pfam" id="PF02875"/>
    </source>
</evidence>
<keyword evidence="7" id="KW-0067">ATP-binding</keyword>
<dbReference type="Gene3D" id="3.40.1390.10">
    <property type="entry name" value="MurE/MurF, N-terminal domain"/>
    <property type="match status" value="1"/>
</dbReference>
<feature type="binding site" evidence="7">
    <location>
        <position position="456"/>
    </location>
    <ligand>
        <name>meso-2,6-diaminopimelate</name>
        <dbReference type="ChEBI" id="CHEBI:57791"/>
    </ligand>
</feature>
<comment type="PTM">
    <text evidence="7">Carboxylation is probably crucial for Mg(2+) binding and, consequently, for the gamma-phosphate positioning of ATP.</text>
</comment>
<comment type="pathway">
    <text evidence="7 8">Cell wall biogenesis; peptidoglycan biosynthesis.</text>
</comment>
<dbReference type="InterPro" id="IPR004101">
    <property type="entry name" value="Mur_ligase_C"/>
</dbReference>
<evidence type="ECO:0000256" key="2">
    <source>
        <dbReference type="ARBA" id="ARBA00022618"/>
    </source>
</evidence>
<comment type="cofactor">
    <cofactor evidence="7">
        <name>Mg(2+)</name>
        <dbReference type="ChEBI" id="CHEBI:18420"/>
    </cofactor>
</comment>
<feature type="binding site" evidence="7">
    <location>
        <position position="176"/>
    </location>
    <ligand>
        <name>UDP-N-acetyl-alpha-D-muramoyl-L-alanyl-D-glutamate</name>
        <dbReference type="ChEBI" id="CHEBI:83900"/>
    </ligand>
</feature>
<dbReference type="RefSeq" id="WP_166933281.1">
    <property type="nucleotide sequence ID" value="NZ_BAAADD010000003.1"/>
</dbReference>
<keyword evidence="6 7" id="KW-0961">Cell wall biogenesis/degradation</keyword>
<keyword evidence="13" id="KW-1185">Reference proteome</keyword>